<dbReference type="PANTHER" id="PTHR39160:SF4">
    <property type="entry name" value="RESUSCITATION-PROMOTING FACTOR RPFB"/>
    <property type="match status" value="1"/>
</dbReference>
<dbReference type="InterPro" id="IPR010611">
    <property type="entry name" value="3D_dom"/>
</dbReference>
<dbReference type="SUPFAM" id="SSF54106">
    <property type="entry name" value="LysM domain"/>
    <property type="match status" value="1"/>
</dbReference>
<feature type="chain" id="PRO_5039442218" evidence="2">
    <location>
        <begin position="17"/>
        <end position="227"/>
    </location>
</feature>
<dbReference type="CDD" id="cd14667">
    <property type="entry name" value="3D_containing_proteins"/>
    <property type="match status" value="1"/>
</dbReference>
<dbReference type="Proteomes" id="UP000293142">
    <property type="component" value="Unassembled WGS sequence"/>
</dbReference>
<dbReference type="GO" id="GO:0019867">
    <property type="term" value="C:outer membrane"/>
    <property type="evidence" value="ECO:0007669"/>
    <property type="project" value="InterPro"/>
</dbReference>
<name>A0A4Q9E026_9BACL</name>
<dbReference type="AlphaFoldDB" id="A0A4Q9E026"/>
<dbReference type="GO" id="GO:0009254">
    <property type="term" value="P:peptidoglycan turnover"/>
    <property type="evidence" value="ECO:0007669"/>
    <property type="project" value="InterPro"/>
</dbReference>
<evidence type="ECO:0000313" key="4">
    <source>
        <dbReference type="EMBL" id="TBL80891.1"/>
    </source>
</evidence>
<dbReference type="CDD" id="cd00118">
    <property type="entry name" value="LysM"/>
    <property type="match status" value="1"/>
</dbReference>
<dbReference type="PROSITE" id="PS51782">
    <property type="entry name" value="LYSM"/>
    <property type="match status" value="1"/>
</dbReference>
<evidence type="ECO:0000313" key="5">
    <source>
        <dbReference type="Proteomes" id="UP000293142"/>
    </source>
</evidence>
<reference evidence="4 5" key="1">
    <citation type="submission" date="2019-02" db="EMBL/GenBank/DDBJ databases">
        <title>Paenibacillus sp. nov., isolated from surface-sterilized tissue of Thalictrum simplex L.</title>
        <authorList>
            <person name="Tuo L."/>
        </authorList>
    </citation>
    <scope>NUCLEOTIDE SEQUENCE [LARGE SCALE GENOMIC DNA]</scope>
    <source>
        <strain evidence="4 5">N2SHLJ1</strain>
    </source>
</reference>
<dbReference type="InterPro" id="IPR051933">
    <property type="entry name" value="Resuscitation_pf_RpfB"/>
</dbReference>
<evidence type="ECO:0000259" key="3">
    <source>
        <dbReference type="PROSITE" id="PS51782"/>
    </source>
</evidence>
<proteinExistence type="predicted"/>
<dbReference type="Pfam" id="PF01476">
    <property type="entry name" value="LysM"/>
    <property type="match status" value="1"/>
</dbReference>
<comment type="caution">
    <text evidence="4">The sequence shown here is derived from an EMBL/GenBank/DDBJ whole genome shotgun (WGS) entry which is preliminary data.</text>
</comment>
<dbReference type="InterPro" id="IPR018392">
    <property type="entry name" value="LysM"/>
</dbReference>
<dbReference type="OrthoDB" id="9798935at2"/>
<dbReference type="EMBL" id="SIRE01000004">
    <property type="protein sequence ID" value="TBL80891.1"/>
    <property type="molecule type" value="Genomic_DNA"/>
</dbReference>
<organism evidence="4 5">
    <name type="scientific">Paenibacillus thalictri</name>
    <dbReference type="NCBI Taxonomy" id="2527873"/>
    <lineage>
        <taxon>Bacteria</taxon>
        <taxon>Bacillati</taxon>
        <taxon>Bacillota</taxon>
        <taxon>Bacilli</taxon>
        <taxon>Bacillales</taxon>
        <taxon>Paenibacillaceae</taxon>
        <taxon>Paenibacillus</taxon>
    </lineage>
</organism>
<protein>
    <submittedName>
        <fullName evidence="4">LysM peptidoglycan-binding domain-containing protein</fullName>
    </submittedName>
</protein>
<accession>A0A4Q9E026</accession>
<dbReference type="Pfam" id="PF06725">
    <property type="entry name" value="3D"/>
    <property type="match status" value="1"/>
</dbReference>
<dbReference type="PANTHER" id="PTHR39160">
    <property type="entry name" value="CELL WALL-BINDING PROTEIN YOCH"/>
    <property type="match status" value="1"/>
</dbReference>
<sequence>MLPMAMLLAAALTVHAGTSYDYDADDRYGVYAYAYSDTLYGPPDVTKWAPQPKPAPAAPPVLNYQVGNGDTMYQIARDFNISLQTLMDYNDITQPRGLQIGQTLRIPQPDENIGLPPGDAPVVSRVLSSTLTAYTAGIESTGKTAAHPDYGITYSGSRAEEGRTIAVDPKIIPIGATVYIEGIGIRKAEDTGSAIRGSRIDLFMNDVGQAREFGVKKNVKVFVLKEA</sequence>
<dbReference type="SMART" id="SM00257">
    <property type="entry name" value="LysM"/>
    <property type="match status" value="1"/>
</dbReference>
<dbReference type="Gene3D" id="2.40.40.10">
    <property type="entry name" value="RlpA-like domain"/>
    <property type="match status" value="1"/>
</dbReference>
<dbReference type="Gene3D" id="3.10.350.10">
    <property type="entry name" value="LysM domain"/>
    <property type="match status" value="1"/>
</dbReference>
<dbReference type="SUPFAM" id="SSF50685">
    <property type="entry name" value="Barwin-like endoglucanases"/>
    <property type="match status" value="1"/>
</dbReference>
<dbReference type="GO" id="GO:0004553">
    <property type="term" value="F:hydrolase activity, hydrolyzing O-glycosyl compounds"/>
    <property type="evidence" value="ECO:0007669"/>
    <property type="project" value="InterPro"/>
</dbReference>
<keyword evidence="1 2" id="KW-0732">Signal</keyword>
<keyword evidence="5" id="KW-1185">Reference proteome</keyword>
<dbReference type="InterPro" id="IPR059180">
    <property type="entry name" value="3D_YorM"/>
</dbReference>
<feature type="domain" description="LysM" evidence="3">
    <location>
        <begin position="62"/>
        <end position="106"/>
    </location>
</feature>
<feature type="signal peptide" evidence="2">
    <location>
        <begin position="1"/>
        <end position="16"/>
    </location>
</feature>
<evidence type="ECO:0000256" key="1">
    <source>
        <dbReference type="ARBA" id="ARBA00022729"/>
    </source>
</evidence>
<evidence type="ECO:0000256" key="2">
    <source>
        <dbReference type="SAM" id="SignalP"/>
    </source>
</evidence>
<dbReference type="InterPro" id="IPR036779">
    <property type="entry name" value="LysM_dom_sf"/>
</dbReference>
<gene>
    <name evidence="4" type="ORF">EYB31_05825</name>
</gene>
<dbReference type="InterPro" id="IPR036908">
    <property type="entry name" value="RlpA-like_sf"/>
</dbReference>